<dbReference type="InterPro" id="IPR036291">
    <property type="entry name" value="NAD(P)-bd_dom_sf"/>
</dbReference>
<proteinExistence type="inferred from homology"/>
<evidence type="ECO:0000313" key="4">
    <source>
        <dbReference type="EMBL" id="RUO43778.1"/>
    </source>
</evidence>
<dbReference type="NCBIfam" id="NF005559">
    <property type="entry name" value="PRK07231.1"/>
    <property type="match status" value="1"/>
</dbReference>
<dbReference type="SUPFAM" id="SSF51735">
    <property type="entry name" value="NAD(P)-binding Rossmann-fold domains"/>
    <property type="match status" value="1"/>
</dbReference>
<dbReference type="InterPro" id="IPR020904">
    <property type="entry name" value="Sc_DH/Rdtase_CS"/>
</dbReference>
<dbReference type="InterPro" id="IPR002347">
    <property type="entry name" value="SDR_fam"/>
</dbReference>
<protein>
    <submittedName>
        <fullName evidence="4">3-oxoacyl-ACP reductase</fullName>
    </submittedName>
</protein>
<dbReference type="RefSeq" id="WP_126756167.1">
    <property type="nucleotide sequence ID" value="NZ_PIPQ01000001.1"/>
</dbReference>
<evidence type="ECO:0000313" key="5">
    <source>
        <dbReference type="Proteomes" id="UP000286976"/>
    </source>
</evidence>
<gene>
    <name evidence="4" type="ORF">CWE15_00830</name>
</gene>
<evidence type="ECO:0000256" key="1">
    <source>
        <dbReference type="ARBA" id="ARBA00006484"/>
    </source>
</evidence>
<dbReference type="AlphaFoldDB" id="A0A432X8R3"/>
<dbReference type="FunFam" id="3.40.50.720:FF:000173">
    <property type="entry name" value="3-oxoacyl-[acyl-carrier protein] reductase"/>
    <property type="match status" value="1"/>
</dbReference>
<accession>A0A432X8R3</accession>
<dbReference type="InterPro" id="IPR057326">
    <property type="entry name" value="KR_dom"/>
</dbReference>
<dbReference type="PANTHER" id="PTHR42879:SF2">
    <property type="entry name" value="3-OXOACYL-[ACYL-CARRIER-PROTEIN] REDUCTASE FABG"/>
    <property type="match status" value="1"/>
</dbReference>
<name>A0A432X8R3_9GAMM</name>
<dbReference type="PRINTS" id="PR00081">
    <property type="entry name" value="GDHRDH"/>
</dbReference>
<dbReference type="PRINTS" id="PR00080">
    <property type="entry name" value="SDRFAMILY"/>
</dbReference>
<evidence type="ECO:0000259" key="3">
    <source>
        <dbReference type="SMART" id="SM00822"/>
    </source>
</evidence>
<dbReference type="GO" id="GO:0032787">
    <property type="term" value="P:monocarboxylic acid metabolic process"/>
    <property type="evidence" value="ECO:0007669"/>
    <property type="project" value="UniProtKB-ARBA"/>
</dbReference>
<keyword evidence="5" id="KW-1185">Reference proteome</keyword>
<evidence type="ECO:0000256" key="2">
    <source>
        <dbReference type="ARBA" id="ARBA00023002"/>
    </source>
</evidence>
<dbReference type="PROSITE" id="PS00061">
    <property type="entry name" value="ADH_SHORT"/>
    <property type="match status" value="1"/>
</dbReference>
<comment type="similarity">
    <text evidence="1">Belongs to the short-chain dehydrogenases/reductases (SDR) family.</text>
</comment>
<organism evidence="4 5">
    <name type="scientific">Aliidiomarina taiwanensis</name>
    <dbReference type="NCBI Taxonomy" id="946228"/>
    <lineage>
        <taxon>Bacteria</taxon>
        <taxon>Pseudomonadati</taxon>
        <taxon>Pseudomonadota</taxon>
        <taxon>Gammaproteobacteria</taxon>
        <taxon>Alteromonadales</taxon>
        <taxon>Idiomarinaceae</taxon>
        <taxon>Aliidiomarina</taxon>
    </lineage>
</organism>
<dbReference type="SMART" id="SM00822">
    <property type="entry name" value="PKS_KR"/>
    <property type="match status" value="1"/>
</dbReference>
<dbReference type="EMBL" id="PIPQ01000001">
    <property type="protein sequence ID" value="RUO43778.1"/>
    <property type="molecule type" value="Genomic_DNA"/>
</dbReference>
<sequence length="250" mass="26400">MIEINLADKHVLITGASRGIGAACAKNFAAAGATLYLNGRESEKLSALCLQLSDEYGVTCHSLPFNVSKVDEVQQGFQQLFKLTKKLDVLVNNAGILDDALIGMVTPTQVENTFATNTYSVLYCSQYAARLMQRGGSGSIINVASIIGRVGNTGQAVYGASKAAVIGITKSLAKELAPVNIRVNAVAPGFIETDMTKQLSPDKYQERLESIAMGRVGTADNVADTILFLASNLSTYVTGQTIGVDGGMLI</sequence>
<dbReference type="GO" id="GO:0016491">
    <property type="term" value="F:oxidoreductase activity"/>
    <property type="evidence" value="ECO:0007669"/>
    <property type="project" value="UniProtKB-KW"/>
</dbReference>
<reference evidence="4 5" key="1">
    <citation type="journal article" date="2011" name="Front. Microbiol.">
        <title>Genomic signatures of strain selection and enhancement in Bacillus atrophaeus var. globigii, a historical biowarfare simulant.</title>
        <authorList>
            <person name="Gibbons H.S."/>
            <person name="Broomall S.M."/>
            <person name="McNew L.A."/>
            <person name="Daligault H."/>
            <person name="Chapman C."/>
            <person name="Bruce D."/>
            <person name="Karavis M."/>
            <person name="Krepps M."/>
            <person name="McGregor P.A."/>
            <person name="Hong C."/>
            <person name="Park K.H."/>
            <person name="Akmal A."/>
            <person name="Feldman A."/>
            <person name="Lin J.S."/>
            <person name="Chang W.E."/>
            <person name="Higgs B.W."/>
            <person name="Demirev P."/>
            <person name="Lindquist J."/>
            <person name="Liem A."/>
            <person name="Fochler E."/>
            <person name="Read T.D."/>
            <person name="Tapia R."/>
            <person name="Johnson S."/>
            <person name="Bishop-Lilly K.A."/>
            <person name="Detter C."/>
            <person name="Han C."/>
            <person name="Sozhamannan S."/>
            <person name="Rosenzweig C.N."/>
            <person name="Skowronski E.W."/>
        </authorList>
    </citation>
    <scope>NUCLEOTIDE SEQUENCE [LARGE SCALE GENOMIC DNA]</scope>
    <source>
        <strain evidence="4 5">AIT1</strain>
    </source>
</reference>
<dbReference type="PANTHER" id="PTHR42879">
    <property type="entry name" value="3-OXOACYL-(ACYL-CARRIER-PROTEIN) REDUCTASE"/>
    <property type="match status" value="1"/>
</dbReference>
<dbReference type="InterPro" id="IPR050259">
    <property type="entry name" value="SDR"/>
</dbReference>
<dbReference type="Gene3D" id="3.40.50.720">
    <property type="entry name" value="NAD(P)-binding Rossmann-like Domain"/>
    <property type="match status" value="1"/>
</dbReference>
<comment type="caution">
    <text evidence="4">The sequence shown here is derived from an EMBL/GenBank/DDBJ whole genome shotgun (WGS) entry which is preliminary data.</text>
</comment>
<dbReference type="Proteomes" id="UP000286976">
    <property type="component" value="Unassembled WGS sequence"/>
</dbReference>
<feature type="domain" description="Ketoreductase" evidence="3">
    <location>
        <begin position="9"/>
        <end position="189"/>
    </location>
</feature>
<dbReference type="OrthoDB" id="9804774at2"/>
<dbReference type="Pfam" id="PF13561">
    <property type="entry name" value="adh_short_C2"/>
    <property type="match status" value="1"/>
</dbReference>
<keyword evidence="2" id="KW-0560">Oxidoreductase</keyword>